<dbReference type="InterPro" id="IPR027417">
    <property type="entry name" value="P-loop_NTPase"/>
</dbReference>
<comment type="caution">
    <text evidence="3">The sequence shown here is derived from an EMBL/GenBank/DDBJ whole genome shotgun (WGS) entry which is preliminary data.</text>
</comment>
<evidence type="ECO:0000313" key="3">
    <source>
        <dbReference type="EMBL" id="OGG79427.1"/>
    </source>
</evidence>
<dbReference type="PANTHER" id="PTHR30486:SF16">
    <property type="entry name" value="TWITCHING MOTILITY PROTEIN PILT"/>
    <property type="match status" value="1"/>
</dbReference>
<dbReference type="NCBIfam" id="TIGR01420">
    <property type="entry name" value="pilT_fam"/>
    <property type="match status" value="1"/>
</dbReference>
<dbReference type="PANTHER" id="PTHR30486">
    <property type="entry name" value="TWITCHING MOTILITY PROTEIN PILT"/>
    <property type="match status" value="1"/>
</dbReference>
<dbReference type="GO" id="GO:0005524">
    <property type="term" value="F:ATP binding"/>
    <property type="evidence" value="ECO:0007669"/>
    <property type="project" value="InterPro"/>
</dbReference>
<reference evidence="3 4" key="1">
    <citation type="journal article" date="2016" name="Nat. Commun.">
        <title>Thousands of microbial genomes shed light on interconnected biogeochemical processes in an aquifer system.</title>
        <authorList>
            <person name="Anantharaman K."/>
            <person name="Brown C.T."/>
            <person name="Hug L.A."/>
            <person name="Sharon I."/>
            <person name="Castelle C.J."/>
            <person name="Probst A.J."/>
            <person name="Thomas B.C."/>
            <person name="Singh A."/>
            <person name="Wilkins M.J."/>
            <person name="Karaoz U."/>
            <person name="Brodie E.L."/>
            <person name="Williams K.H."/>
            <person name="Hubbard S.S."/>
            <person name="Banfield J.F."/>
        </authorList>
    </citation>
    <scope>NUCLEOTIDE SEQUENCE [LARGE SCALE GENOMIC DNA]</scope>
</reference>
<dbReference type="STRING" id="1798512.A3A39_00515"/>
<dbReference type="Pfam" id="PF00437">
    <property type="entry name" value="T2SSE"/>
    <property type="match status" value="1"/>
</dbReference>
<dbReference type="InterPro" id="IPR050921">
    <property type="entry name" value="T4SS_GSP_E_ATPase"/>
</dbReference>
<gene>
    <name evidence="3" type="ORF">A3A39_00515</name>
</gene>
<feature type="domain" description="Bacterial type II secretion system protein E" evidence="2">
    <location>
        <begin position="15"/>
        <end position="277"/>
    </location>
</feature>
<evidence type="ECO:0000256" key="1">
    <source>
        <dbReference type="ARBA" id="ARBA00006611"/>
    </source>
</evidence>
<comment type="similarity">
    <text evidence="1">Belongs to the GSP E family.</text>
</comment>
<evidence type="ECO:0000313" key="4">
    <source>
        <dbReference type="Proteomes" id="UP000177372"/>
    </source>
</evidence>
<sequence>MDYAATLKKYINVLSHEGGSDLHFSVGAHPTIRVAGSLAPMLKEPPLTSEDTLGFLKALLTPEQEKRFASEQEVDFAFEGEEKIRFRGNAFFQRGSIAIALRLIPKIIRNLQELNLPDILTTFARKSQGFFLVVGPVGQGKTTTLAALIELINTERMEHIVTIEDPIEYVYEPKQSLIHQREVRIDTKDFPAALQSAFRQDIDVLLVGEMRGPETMAAAVTAAETGHLVFSTLHTNNAAQTIDRIIDTFPASQQDQIRLQLAASLAGIFSQRLIPRISGGLIPAYELLINNKAVANLVREKRTHEIPTVIETSSTEGMIDMNHSLAELVSRGEITVESAYQYSLNPNVLQKLL</sequence>
<dbReference type="InterPro" id="IPR001482">
    <property type="entry name" value="T2SS/T4SS_dom"/>
</dbReference>
<dbReference type="Gene3D" id="3.30.450.90">
    <property type="match status" value="1"/>
</dbReference>
<organism evidence="3 4">
    <name type="scientific">Candidatus Kaiserbacteria bacterium RIFCSPLOWO2_01_FULL_54_13</name>
    <dbReference type="NCBI Taxonomy" id="1798512"/>
    <lineage>
        <taxon>Bacteria</taxon>
        <taxon>Candidatus Kaiseribacteriota</taxon>
    </lineage>
</organism>
<accession>A0A1F6F0P2</accession>
<evidence type="ECO:0000259" key="2">
    <source>
        <dbReference type="Pfam" id="PF00437"/>
    </source>
</evidence>
<dbReference type="AlphaFoldDB" id="A0A1F6F0P2"/>
<name>A0A1F6F0P2_9BACT</name>
<dbReference type="Gene3D" id="3.40.50.300">
    <property type="entry name" value="P-loop containing nucleotide triphosphate hydrolases"/>
    <property type="match status" value="1"/>
</dbReference>
<proteinExistence type="inferred from homology"/>
<protein>
    <submittedName>
        <fullName evidence="3">Type IV pili twitching motility protein PilT</fullName>
    </submittedName>
</protein>
<dbReference type="SUPFAM" id="SSF52540">
    <property type="entry name" value="P-loop containing nucleoside triphosphate hydrolases"/>
    <property type="match status" value="1"/>
</dbReference>
<dbReference type="GO" id="GO:0016887">
    <property type="term" value="F:ATP hydrolysis activity"/>
    <property type="evidence" value="ECO:0007669"/>
    <property type="project" value="InterPro"/>
</dbReference>
<dbReference type="Proteomes" id="UP000177372">
    <property type="component" value="Unassembled WGS sequence"/>
</dbReference>
<dbReference type="EMBL" id="MFLZ01000028">
    <property type="protein sequence ID" value="OGG79427.1"/>
    <property type="molecule type" value="Genomic_DNA"/>
</dbReference>
<dbReference type="CDD" id="cd01131">
    <property type="entry name" value="PilT"/>
    <property type="match status" value="1"/>
</dbReference>
<dbReference type="InterPro" id="IPR006321">
    <property type="entry name" value="PilT/PilU"/>
</dbReference>